<keyword evidence="6" id="KW-0325">Glycoprotein</keyword>
<dbReference type="PANTHER" id="PTHR48021:SF96">
    <property type="entry name" value="FACILITATED TREHALOSE TRANSPORTER TRET1-1-RELATED"/>
    <property type="match status" value="1"/>
</dbReference>
<evidence type="ECO:0000313" key="11">
    <source>
        <dbReference type="EMBL" id="ARI45056.1"/>
    </source>
</evidence>
<sequence>MSKDNNIRMAIQEIEPLQKKQEEQQPNETGEVSKSSFSQIKTQLLAVFSVSLISLVIGYSTAYTAPAQLSLERDFNLTAKGGEMSWISSFMPLGALAGGVIGGTMIDYFGRKWTFLLTNIFFLVAWLISFSAQTYIYLYVGRIITGIAVGITSLAVPVYTAEIIQPEVRGTLGLLPTAMGNIGILVCFLFGSFLEWRNLALIAVMLTVPFLIMIWFIPDTPKFLLSKGQHDQAKDALKWLRGNNTNIDTEFLDLQKIQKKSDDQNESMMIIFSASNLKPLGIVLGLMLFQQFSGINAILFYTTKIFKESVSSLDENVCTVIVGVVNFVSTFVATILIDKLGRKILLYISSVTMIVSLVVAGAYFYIKNVTDINVTPLGWLPLATFMMYVLGFSLGFGPIPWLMMGEILPAKIRGAGASISTAFNWACTFIVTKTFLLIMNAIGAHYTFWMYGVVVVGALIFSIFIVPETKGKSLAEIENKLGGHKDERKHFIDNLKTVSSVS</sequence>
<feature type="transmembrane region" description="Helical" evidence="9">
    <location>
        <begin position="344"/>
        <end position="366"/>
    </location>
</feature>
<dbReference type="InterPro" id="IPR036259">
    <property type="entry name" value="MFS_trans_sf"/>
</dbReference>
<reference evidence="11" key="1">
    <citation type="submission" date="2016-04" db="EMBL/GenBank/DDBJ databases">
        <title>Trehalose plays important roles in food consumption, sugar absorption, neuron nutrition and chitin biosynthesis in Leptinotarsa larvae.</title>
        <authorList>
            <person name="Shi J.-F."/>
        </authorList>
    </citation>
    <scope>NUCLEOTIDE SEQUENCE</scope>
</reference>
<evidence type="ECO:0000256" key="5">
    <source>
        <dbReference type="ARBA" id="ARBA00023136"/>
    </source>
</evidence>
<feature type="transmembrane region" description="Helical" evidence="9">
    <location>
        <begin position="136"/>
        <end position="160"/>
    </location>
</feature>
<dbReference type="InterPro" id="IPR005828">
    <property type="entry name" value="MFS_sugar_transport-like"/>
</dbReference>
<feature type="transmembrane region" description="Helical" evidence="9">
    <location>
        <begin position="199"/>
        <end position="217"/>
    </location>
</feature>
<keyword evidence="8" id="KW-0813">Transport</keyword>
<dbReference type="InterPro" id="IPR050549">
    <property type="entry name" value="MFS_Trehalose_Transporter"/>
</dbReference>
<dbReference type="CDD" id="cd17358">
    <property type="entry name" value="MFS_GLUT6_8_Class3_like"/>
    <property type="match status" value="1"/>
</dbReference>
<dbReference type="Gene3D" id="1.20.1250.20">
    <property type="entry name" value="MFS general substrate transporter like domains"/>
    <property type="match status" value="1"/>
</dbReference>
<keyword evidence="2" id="KW-1003">Cell membrane</keyword>
<dbReference type="GO" id="GO:0051119">
    <property type="term" value="F:sugar transmembrane transporter activity"/>
    <property type="evidence" value="ECO:0007669"/>
    <property type="project" value="InterPro"/>
</dbReference>
<organism evidence="11">
    <name type="scientific">Leptinotarsa decemlineata</name>
    <name type="common">Colorado potato beetle</name>
    <name type="synonym">Doryphora decemlineata</name>
    <dbReference type="NCBI Taxonomy" id="7539"/>
    <lineage>
        <taxon>Eukaryota</taxon>
        <taxon>Metazoa</taxon>
        <taxon>Ecdysozoa</taxon>
        <taxon>Arthropoda</taxon>
        <taxon>Hexapoda</taxon>
        <taxon>Insecta</taxon>
        <taxon>Pterygota</taxon>
        <taxon>Neoptera</taxon>
        <taxon>Endopterygota</taxon>
        <taxon>Coleoptera</taxon>
        <taxon>Polyphaga</taxon>
        <taxon>Cucujiformia</taxon>
        <taxon>Chrysomeloidea</taxon>
        <taxon>Chrysomelidae</taxon>
        <taxon>Chrysomelinae</taxon>
        <taxon>Doryphorini</taxon>
        <taxon>Leptinotarsa</taxon>
    </lineage>
</organism>
<dbReference type="PRINTS" id="PR00171">
    <property type="entry name" value="SUGRTRNSPORT"/>
</dbReference>
<gene>
    <name evidence="11" type="primary">TreT</name>
</gene>
<keyword evidence="5 9" id="KW-0472">Membrane</keyword>
<accession>A0A1W5YLJ3</accession>
<dbReference type="PROSITE" id="PS00217">
    <property type="entry name" value="SUGAR_TRANSPORT_2"/>
    <property type="match status" value="1"/>
</dbReference>
<protein>
    <submittedName>
        <fullName evidence="11">Trehalose transporter</fullName>
    </submittedName>
</protein>
<dbReference type="PROSITE" id="PS00216">
    <property type="entry name" value="SUGAR_TRANSPORT_1"/>
    <property type="match status" value="1"/>
</dbReference>
<evidence type="ECO:0000256" key="7">
    <source>
        <dbReference type="ARBA" id="ARBA00024348"/>
    </source>
</evidence>
<evidence type="ECO:0000256" key="4">
    <source>
        <dbReference type="ARBA" id="ARBA00022989"/>
    </source>
</evidence>
<evidence type="ECO:0000256" key="6">
    <source>
        <dbReference type="ARBA" id="ARBA00023180"/>
    </source>
</evidence>
<dbReference type="NCBIfam" id="TIGR00879">
    <property type="entry name" value="SP"/>
    <property type="match status" value="1"/>
</dbReference>
<keyword evidence="3 9" id="KW-0812">Transmembrane</keyword>
<feature type="transmembrane region" description="Helical" evidence="9">
    <location>
        <begin position="320"/>
        <end position="337"/>
    </location>
</feature>
<dbReference type="FunFam" id="1.20.1250.20:FF:000055">
    <property type="entry name" value="Facilitated trehalose transporter Tret1-2 homolog"/>
    <property type="match status" value="1"/>
</dbReference>
<evidence type="ECO:0000256" key="9">
    <source>
        <dbReference type="SAM" id="Phobius"/>
    </source>
</evidence>
<feature type="transmembrane region" description="Helical" evidence="9">
    <location>
        <begin position="172"/>
        <end position="193"/>
    </location>
</feature>
<evidence type="ECO:0000256" key="3">
    <source>
        <dbReference type="ARBA" id="ARBA00022692"/>
    </source>
</evidence>
<feature type="transmembrane region" description="Helical" evidence="9">
    <location>
        <begin position="279"/>
        <end position="300"/>
    </location>
</feature>
<evidence type="ECO:0000259" key="10">
    <source>
        <dbReference type="PROSITE" id="PS50850"/>
    </source>
</evidence>
<evidence type="ECO:0000256" key="8">
    <source>
        <dbReference type="RuleBase" id="RU003346"/>
    </source>
</evidence>
<dbReference type="SUPFAM" id="SSF103473">
    <property type="entry name" value="MFS general substrate transporter"/>
    <property type="match status" value="1"/>
</dbReference>
<feature type="transmembrane region" description="Helical" evidence="9">
    <location>
        <begin position="448"/>
        <end position="466"/>
    </location>
</feature>
<dbReference type="PANTHER" id="PTHR48021">
    <property type="match status" value="1"/>
</dbReference>
<dbReference type="OrthoDB" id="6339427at2759"/>
<dbReference type="Pfam" id="PF00083">
    <property type="entry name" value="Sugar_tr"/>
    <property type="match status" value="1"/>
</dbReference>
<dbReference type="InterPro" id="IPR020846">
    <property type="entry name" value="MFS_dom"/>
</dbReference>
<name>A0A1W5YLJ3_LEPDE</name>
<comment type="similarity">
    <text evidence="7">Belongs to the major facilitator superfamily. Sugar transporter (TC 2.A.1.1) family. Trehalose transporter subfamily.</text>
</comment>
<evidence type="ECO:0000256" key="2">
    <source>
        <dbReference type="ARBA" id="ARBA00022475"/>
    </source>
</evidence>
<feature type="transmembrane region" description="Helical" evidence="9">
    <location>
        <begin position="378"/>
        <end position="402"/>
    </location>
</feature>
<dbReference type="InterPro" id="IPR044775">
    <property type="entry name" value="MFS_ERD6/Tret1-like"/>
</dbReference>
<evidence type="ECO:0000256" key="1">
    <source>
        <dbReference type="ARBA" id="ARBA00004651"/>
    </source>
</evidence>
<feature type="transmembrane region" description="Helical" evidence="9">
    <location>
        <begin position="44"/>
        <end position="65"/>
    </location>
</feature>
<feature type="domain" description="Major facilitator superfamily (MFS) profile" evidence="10">
    <location>
        <begin position="46"/>
        <end position="470"/>
    </location>
</feature>
<comment type="subcellular location">
    <subcellularLocation>
        <location evidence="1">Cell membrane</location>
        <topology evidence="1">Multi-pass membrane protein</topology>
    </subcellularLocation>
</comment>
<dbReference type="PROSITE" id="PS50850">
    <property type="entry name" value="MFS"/>
    <property type="match status" value="1"/>
</dbReference>
<feature type="transmembrane region" description="Helical" evidence="9">
    <location>
        <begin position="422"/>
        <end position="442"/>
    </location>
</feature>
<dbReference type="AlphaFoldDB" id="A0A1W5YLJ3"/>
<keyword evidence="4 9" id="KW-1133">Transmembrane helix</keyword>
<dbReference type="InterPro" id="IPR005829">
    <property type="entry name" value="Sugar_transporter_CS"/>
</dbReference>
<feature type="transmembrane region" description="Helical" evidence="9">
    <location>
        <begin position="85"/>
        <end position="106"/>
    </location>
</feature>
<proteinExistence type="evidence at transcript level"/>
<dbReference type="InterPro" id="IPR003663">
    <property type="entry name" value="Sugar/inositol_transpt"/>
</dbReference>
<dbReference type="GO" id="GO:0005886">
    <property type="term" value="C:plasma membrane"/>
    <property type="evidence" value="ECO:0007669"/>
    <property type="project" value="UniProtKB-SubCell"/>
</dbReference>
<dbReference type="EMBL" id="KX147652">
    <property type="protein sequence ID" value="ARI45056.1"/>
    <property type="molecule type" value="mRNA"/>
</dbReference>
<feature type="transmembrane region" description="Helical" evidence="9">
    <location>
        <begin position="113"/>
        <end position="130"/>
    </location>
</feature>